<dbReference type="InterPro" id="IPR029062">
    <property type="entry name" value="Class_I_gatase-like"/>
</dbReference>
<gene>
    <name evidence="2" type="ORF">METZ01_LOCUS46276</name>
</gene>
<name>A0A381RNI2_9ZZZZ</name>
<reference evidence="2" key="1">
    <citation type="submission" date="2018-05" db="EMBL/GenBank/DDBJ databases">
        <authorList>
            <person name="Lanie J.A."/>
            <person name="Ng W.-L."/>
            <person name="Kazmierczak K.M."/>
            <person name="Andrzejewski T.M."/>
            <person name="Davidsen T.M."/>
            <person name="Wayne K.J."/>
            <person name="Tettelin H."/>
            <person name="Glass J.I."/>
            <person name="Rusch D."/>
            <person name="Podicherti R."/>
            <person name="Tsui H.-C.T."/>
            <person name="Winkler M.E."/>
        </authorList>
    </citation>
    <scope>NUCLEOTIDE SEQUENCE</scope>
</reference>
<organism evidence="2">
    <name type="scientific">marine metagenome</name>
    <dbReference type="NCBI Taxonomy" id="408172"/>
    <lineage>
        <taxon>unclassified sequences</taxon>
        <taxon>metagenomes</taxon>
        <taxon>ecological metagenomes</taxon>
    </lineage>
</organism>
<dbReference type="Gene3D" id="3.40.50.880">
    <property type="match status" value="1"/>
</dbReference>
<feature type="domain" description="ThuA-like" evidence="1">
    <location>
        <begin position="69"/>
        <end position="284"/>
    </location>
</feature>
<dbReference type="SUPFAM" id="SSF52317">
    <property type="entry name" value="Class I glutamine amidotransferase-like"/>
    <property type="match status" value="1"/>
</dbReference>
<proteinExistence type="predicted"/>
<accession>A0A381RNI2</accession>
<sequence>MLILIASGAAFSFPLPQDNPHLVVYEGTDGPGAGKHIVLIAGDHEYRSEEILPAMARILAKNLGFKSSVFFTLDDEGFIEPGSSNITGLDALDTADLLIVGLRFQDFSAEEMQHVVDYLDRGGPILGIRTSTHAFRIAGGPFVKYTWDYAGEEYEGGFGRQVLGETWVGHYGDNHEQSSRILPSEDQATHPIMRGVSDIHVQSGGYRADPMPGSIVLGMGQVLNGMNPDSPPDPGKELLPVAWTRTYQGGNGRQGRVFTTTHGASEDFLNPGFRRMLVNAALWALGLEDSIKADIEVSPVGPYNPVLFGFDSYRRGVKPSDLAGWETPIMSESKATRDGR</sequence>
<dbReference type="Pfam" id="PF06283">
    <property type="entry name" value="ThuA"/>
    <property type="match status" value="1"/>
</dbReference>
<dbReference type="EMBL" id="UINC01002145">
    <property type="protein sequence ID" value="SUZ93422.1"/>
    <property type="molecule type" value="Genomic_DNA"/>
</dbReference>
<evidence type="ECO:0000259" key="1">
    <source>
        <dbReference type="Pfam" id="PF06283"/>
    </source>
</evidence>
<dbReference type="InterPro" id="IPR029010">
    <property type="entry name" value="ThuA-like"/>
</dbReference>
<evidence type="ECO:0000313" key="2">
    <source>
        <dbReference type="EMBL" id="SUZ93422.1"/>
    </source>
</evidence>
<dbReference type="AlphaFoldDB" id="A0A381RNI2"/>
<protein>
    <recommendedName>
        <fullName evidence="1">ThuA-like domain-containing protein</fullName>
    </recommendedName>
</protein>